<feature type="region of interest" description="Disordered" evidence="1">
    <location>
        <begin position="87"/>
        <end position="121"/>
    </location>
</feature>
<dbReference type="Proteomes" id="UP000694255">
    <property type="component" value="Unassembled WGS sequence"/>
</dbReference>
<sequence>MATYGRKNHRKRNRISLEFSSDIEQEQDTPIIQDHQQKILDNKSSKKPKESNTNNQDSRSPKRYCRVVNSTHNAQINASLPVGSIRVKNTISSPPSTRSGPAAEANSQSNTTPTTTKGRNTWGLLFDGIEDEEPRRPAVWSSADTKSQENQKKSNRDYGISTSKRDPLKAKKSKTIKKTKIRDKKSVWNELFDSIEEPQPPPLIISSWDDVKIIPKAKLSNETSELETSALEIELEFKSLFENQTTNEAIPTNNSESFNPMKNQPDSSECNGRTYGQYRTLLLSDNEAQIKDENEDIKKEFSTKISDELDFNLDSVVNINDMRVSGKLAQDNDEVDYIIEGLGMKLSSHQTVVISTLLELAILIIDNSNKLVSFLDRICSRLQNILRESNSKETKLVCINICLLYERFGSNIKVLESFKSLRGEILTGLAIDIDLSEFSRVNRSMVQKLLSFHESYVLTYLEILKSYDLIDWNVCLSILDLVNTGMQESGLVEYIEEYFQHSKPIQIEINRFHKLFQSTFLRIENDDITEHDLTIIRALVLLSTNYDKQAFCEIYDPGWVSSMLKYINHSSCDNDLSKNLTLCLVGVLVNLVEWDLLELRDFTVISNCIQRINELQSKNDQEIFRHISGYLALVLTHLKIKYGDLIEIPSSLLLQQVMKFKQEIHTQKGLNDKVSGLLQLLGTTS</sequence>
<evidence type="ECO:0000313" key="3">
    <source>
        <dbReference type="Proteomes" id="UP000694255"/>
    </source>
</evidence>
<protein>
    <submittedName>
        <fullName evidence="2">Uncharacterized protein</fullName>
    </submittedName>
</protein>
<feature type="region of interest" description="Disordered" evidence="1">
    <location>
        <begin position="1"/>
        <end position="63"/>
    </location>
</feature>
<dbReference type="GeneID" id="73471402"/>
<keyword evidence="3" id="KW-1185">Reference proteome</keyword>
<accession>A0A8J5QJA2</accession>
<dbReference type="RefSeq" id="XP_049262115.1">
    <property type="nucleotide sequence ID" value="XM_049408579.1"/>
</dbReference>
<organism evidence="2 3">
    <name type="scientific">[Candida] subhashii</name>
    <dbReference type="NCBI Taxonomy" id="561895"/>
    <lineage>
        <taxon>Eukaryota</taxon>
        <taxon>Fungi</taxon>
        <taxon>Dikarya</taxon>
        <taxon>Ascomycota</taxon>
        <taxon>Saccharomycotina</taxon>
        <taxon>Pichiomycetes</taxon>
        <taxon>Debaryomycetaceae</taxon>
        <taxon>Spathaspora</taxon>
    </lineage>
</organism>
<feature type="compositionally biased region" description="Basic and acidic residues" evidence="1">
    <location>
        <begin position="35"/>
        <end position="50"/>
    </location>
</feature>
<feature type="compositionally biased region" description="Basic residues" evidence="1">
    <location>
        <begin position="1"/>
        <end position="14"/>
    </location>
</feature>
<dbReference type="EMBL" id="JAGSYN010000191">
    <property type="protein sequence ID" value="KAG7661882.1"/>
    <property type="molecule type" value="Genomic_DNA"/>
</dbReference>
<dbReference type="AlphaFoldDB" id="A0A8J5QJA2"/>
<evidence type="ECO:0000256" key="1">
    <source>
        <dbReference type="SAM" id="MobiDB-lite"/>
    </source>
</evidence>
<proteinExistence type="predicted"/>
<reference evidence="2 3" key="1">
    <citation type="journal article" date="2021" name="DNA Res.">
        <title>Genome analysis of Candida subhashii reveals its hybrid nature and dual mitochondrial genome conformations.</title>
        <authorList>
            <person name="Mixao V."/>
            <person name="Hegedusova E."/>
            <person name="Saus E."/>
            <person name="Pryszcz L.P."/>
            <person name="Cillingova A."/>
            <person name="Nosek J."/>
            <person name="Gabaldon T."/>
        </authorList>
    </citation>
    <scope>NUCLEOTIDE SEQUENCE [LARGE SCALE GENOMIC DNA]</scope>
    <source>
        <strain evidence="2 3">CBS 10753</strain>
    </source>
</reference>
<comment type="caution">
    <text evidence="2">The sequence shown here is derived from an EMBL/GenBank/DDBJ whole genome shotgun (WGS) entry which is preliminary data.</text>
</comment>
<feature type="region of interest" description="Disordered" evidence="1">
    <location>
        <begin position="249"/>
        <end position="270"/>
    </location>
</feature>
<name>A0A8J5QJA2_9ASCO</name>
<feature type="compositionally biased region" description="Polar residues" evidence="1">
    <location>
        <begin position="87"/>
        <end position="110"/>
    </location>
</feature>
<evidence type="ECO:0000313" key="2">
    <source>
        <dbReference type="EMBL" id="KAG7661882.1"/>
    </source>
</evidence>
<feature type="region of interest" description="Disordered" evidence="1">
    <location>
        <begin position="133"/>
        <end position="176"/>
    </location>
</feature>
<dbReference type="OrthoDB" id="4026116at2759"/>
<feature type="compositionally biased region" description="Basic and acidic residues" evidence="1">
    <location>
        <begin position="146"/>
        <end position="156"/>
    </location>
</feature>
<gene>
    <name evidence="2" type="ORF">J8A68_004602</name>
</gene>